<evidence type="ECO:0000256" key="1">
    <source>
        <dbReference type="ARBA" id="ARBA00022801"/>
    </source>
</evidence>
<dbReference type="SUPFAM" id="SSF53187">
    <property type="entry name" value="Zn-dependent exopeptidases"/>
    <property type="match status" value="1"/>
</dbReference>
<feature type="binding site" evidence="2">
    <location>
        <position position="138"/>
    </location>
    <ligand>
        <name>Mn(2+)</name>
        <dbReference type="ChEBI" id="CHEBI:29035"/>
        <label>2</label>
    </ligand>
</feature>
<comment type="cofactor">
    <cofactor evidence="2">
        <name>Mn(2+)</name>
        <dbReference type="ChEBI" id="CHEBI:29035"/>
    </cofactor>
    <text evidence="2">The Mn(2+) ion enhances activity.</text>
</comment>
<evidence type="ECO:0000256" key="3">
    <source>
        <dbReference type="SAM" id="SignalP"/>
    </source>
</evidence>
<dbReference type="NCBIfam" id="TIGR01891">
    <property type="entry name" value="amidohydrolases"/>
    <property type="match status" value="1"/>
</dbReference>
<comment type="caution">
    <text evidence="5">The sequence shown here is derived from an EMBL/GenBank/DDBJ whole genome shotgun (WGS) entry which is preliminary data.</text>
</comment>
<keyword evidence="6" id="KW-1185">Reference proteome</keyword>
<feature type="binding site" evidence="2">
    <location>
        <position position="414"/>
    </location>
    <ligand>
        <name>Mn(2+)</name>
        <dbReference type="ChEBI" id="CHEBI:29035"/>
        <label>2</label>
    </ligand>
</feature>
<name>A0A245ZQ43_9SPHN</name>
<dbReference type="RefSeq" id="WP_169715598.1">
    <property type="nucleotide sequence ID" value="NZ_NBBJ01000001.1"/>
</dbReference>
<keyword evidence="2" id="KW-0479">Metal-binding</keyword>
<feature type="binding site" evidence="2">
    <location>
        <position position="199"/>
    </location>
    <ligand>
        <name>Mn(2+)</name>
        <dbReference type="ChEBI" id="CHEBI:29035"/>
        <label>2</label>
    </ligand>
</feature>
<feature type="domain" description="Peptidase M20 dimerisation" evidence="4">
    <location>
        <begin position="222"/>
        <end position="314"/>
    </location>
</feature>
<dbReference type="SUPFAM" id="SSF55031">
    <property type="entry name" value="Bacterial exopeptidase dimerisation domain"/>
    <property type="match status" value="1"/>
</dbReference>
<evidence type="ECO:0000256" key="2">
    <source>
        <dbReference type="PIRSR" id="PIRSR005962-1"/>
    </source>
</evidence>
<accession>A0A245ZQ43</accession>
<dbReference type="GO" id="GO:0046872">
    <property type="term" value="F:metal ion binding"/>
    <property type="evidence" value="ECO:0007669"/>
    <property type="project" value="UniProtKB-KW"/>
</dbReference>
<feature type="chain" id="PRO_5013258595" evidence="3">
    <location>
        <begin position="20"/>
        <end position="447"/>
    </location>
</feature>
<feature type="binding site" evidence="2">
    <location>
        <position position="172"/>
    </location>
    <ligand>
        <name>Mn(2+)</name>
        <dbReference type="ChEBI" id="CHEBI:29035"/>
        <label>2</label>
    </ligand>
</feature>
<protein>
    <submittedName>
        <fullName evidence="5">Putative hydrolase YxeP</fullName>
        <ecNumber evidence="5">3.-.-.-</ecNumber>
    </submittedName>
</protein>
<dbReference type="InterPro" id="IPR036264">
    <property type="entry name" value="Bact_exopeptidase_dim_dom"/>
</dbReference>
<dbReference type="AlphaFoldDB" id="A0A245ZQ43"/>
<dbReference type="PANTHER" id="PTHR11014:SF63">
    <property type="entry name" value="METALLOPEPTIDASE, PUTATIVE (AFU_ORTHOLOGUE AFUA_6G09600)-RELATED"/>
    <property type="match status" value="1"/>
</dbReference>
<dbReference type="Gene3D" id="3.40.630.10">
    <property type="entry name" value="Zn peptidases"/>
    <property type="match status" value="1"/>
</dbReference>
<keyword evidence="2" id="KW-0464">Manganese</keyword>
<keyword evidence="3" id="KW-0732">Signal</keyword>
<dbReference type="PANTHER" id="PTHR11014">
    <property type="entry name" value="PEPTIDASE M20 FAMILY MEMBER"/>
    <property type="match status" value="1"/>
</dbReference>
<evidence type="ECO:0000313" key="6">
    <source>
        <dbReference type="Proteomes" id="UP000197783"/>
    </source>
</evidence>
<sequence>MRRTIIAALLTAATTPIIAAPAAAAPDYQAQIKADYDRDLGKLWDQLHRNPELSFREVKTAAAVAAEFRKIPGMQVTEKVGQTGVVGVLKNGAGPTVLIRADMDGLPVQEKSGLPNASTVRQVGVDGVETPVMHACGHDTHVVGLIATARRLAAMKDRWQGTVVFVGQPAEERIAGAKAMVADGLYTRFPKPDYALAYHVDASMETGKVAASESIQYSSSDSIDIVVPGVGAHGASPNTGKDPVYMGSQIVVALQGLISRERAPLLPGVITVGSFHSGLKHNIITDEAKLQVTVRANDEKTRAQLVSGIKRVAEGVGVMNGMPKDKLPVVTVIEGTPTTINDAPLAKRLNAVLVNTLGAANVVPFEQMGMGAEDFAYFVQPDTGVKGYYFAVGGTPRSALDAARNGGPAVASHHSPLFKIAPEPVVVTGATAMTAAALDLLKPGAAQ</sequence>
<evidence type="ECO:0000313" key="5">
    <source>
        <dbReference type="EMBL" id="OWK31865.1"/>
    </source>
</evidence>
<proteinExistence type="predicted"/>
<gene>
    <name evidence="5" type="primary">yxeP_1</name>
    <name evidence="5" type="ORF">SPMU_01850</name>
</gene>
<dbReference type="PIRSF" id="PIRSF005962">
    <property type="entry name" value="Pept_M20D_amidohydro"/>
    <property type="match status" value="1"/>
</dbReference>
<dbReference type="InterPro" id="IPR017439">
    <property type="entry name" value="Amidohydrolase"/>
</dbReference>
<dbReference type="EMBL" id="NBBJ01000001">
    <property type="protein sequence ID" value="OWK31865.1"/>
    <property type="molecule type" value="Genomic_DNA"/>
</dbReference>
<evidence type="ECO:0000259" key="4">
    <source>
        <dbReference type="Pfam" id="PF07687"/>
    </source>
</evidence>
<dbReference type="InterPro" id="IPR011650">
    <property type="entry name" value="Peptidase_M20_dimer"/>
</dbReference>
<dbReference type="Pfam" id="PF07687">
    <property type="entry name" value="M20_dimer"/>
    <property type="match status" value="1"/>
</dbReference>
<dbReference type="InterPro" id="IPR002933">
    <property type="entry name" value="Peptidase_M20"/>
</dbReference>
<dbReference type="Pfam" id="PF01546">
    <property type="entry name" value="Peptidase_M20"/>
    <property type="match status" value="1"/>
</dbReference>
<dbReference type="GO" id="GO:0016787">
    <property type="term" value="F:hydrolase activity"/>
    <property type="evidence" value="ECO:0007669"/>
    <property type="project" value="UniProtKB-KW"/>
</dbReference>
<organism evidence="5 6">
    <name type="scientific">Sphingomonas mucosissima</name>
    <dbReference type="NCBI Taxonomy" id="370959"/>
    <lineage>
        <taxon>Bacteria</taxon>
        <taxon>Pseudomonadati</taxon>
        <taxon>Pseudomonadota</taxon>
        <taxon>Alphaproteobacteria</taxon>
        <taxon>Sphingomonadales</taxon>
        <taxon>Sphingomonadaceae</taxon>
        <taxon>Sphingomonas</taxon>
    </lineage>
</organism>
<reference evidence="5 6" key="1">
    <citation type="submission" date="2017-03" db="EMBL/GenBank/DDBJ databases">
        <title>Genome sequence of Sphingomonas mucosissima DSM 17494.</title>
        <authorList>
            <person name="Poehlein A."/>
            <person name="Wuebbeler J.H."/>
            <person name="Steinbuechel A."/>
            <person name="Daniel R."/>
        </authorList>
    </citation>
    <scope>NUCLEOTIDE SEQUENCE [LARGE SCALE GENOMIC DNA]</scope>
    <source>
        <strain evidence="5 6">DSM 17494</strain>
    </source>
</reference>
<dbReference type="EC" id="3.-.-.-" evidence="5"/>
<keyword evidence="1 5" id="KW-0378">Hydrolase</keyword>
<dbReference type="Proteomes" id="UP000197783">
    <property type="component" value="Unassembled WGS sequence"/>
</dbReference>
<feature type="binding site" evidence="2">
    <location>
        <position position="136"/>
    </location>
    <ligand>
        <name>Mn(2+)</name>
        <dbReference type="ChEBI" id="CHEBI:29035"/>
        <label>2</label>
    </ligand>
</feature>
<feature type="signal peptide" evidence="3">
    <location>
        <begin position="1"/>
        <end position="19"/>
    </location>
</feature>
<dbReference type="Gene3D" id="3.30.70.360">
    <property type="match status" value="1"/>
</dbReference>